<dbReference type="EMBL" id="MN739027">
    <property type="protein sequence ID" value="QHT35879.1"/>
    <property type="molecule type" value="Genomic_DNA"/>
</dbReference>
<dbReference type="AlphaFoldDB" id="A0A6C0F5Q3"/>
<name>A0A6C0F5Q3_9ZZZZ</name>
<protein>
    <submittedName>
        <fullName evidence="1">Uncharacterized protein</fullName>
    </submittedName>
</protein>
<reference evidence="1" key="1">
    <citation type="journal article" date="2020" name="Nature">
        <title>Giant virus diversity and host interactions through global metagenomics.</title>
        <authorList>
            <person name="Schulz F."/>
            <person name="Roux S."/>
            <person name="Paez-Espino D."/>
            <person name="Jungbluth S."/>
            <person name="Walsh D.A."/>
            <person name="Denef V.J."/>
            <person name="McMahon K.D."/>
            <person name="Konstantinidis K.T."/>
            <person name="Eloe-Fadrosh E.A."/>
            <person name="Kyrpides N.C."/>
            <person name="Woyke T."/>
        </authorList>
    </citation>
    <scope>NUCLEOTIDE SEQUENCE</scope>
    <source>
        <strain evidence="1">GVMAG-M-3300009182-46</strain>
    </source>
</reference>
<accession>A0A6C0F5Q3</accession>
<evidence type="ECO:0000313" key="1">
    <source>
        <dbReference type="EMBL" id="QHT35879.1"/>
    </source>
</evidence>
<sequence length="131" mass="14650">MDVLVRRGHRLTSHALEEAVRSVVEIHAVAARGVNGETYVVHKLSVAPRGHVHVCRAKGRRFLIRDGNKIHALNEANSKVIEYLSNHLLVKTPGNSRDANGVPVLEQTELFIGIKRRSHCSNNCARIEMYL</sequence>
<proteinExistence type="predicted"/>
<organism evidence="1">
    <name type="scientific">viral metagenome</name>
    <dbReference type="NCBI Taxonomy" id="1070528"/>
    <lineage>
        <taxon>unclassified sequences</taxon>
        <taxon>metagenomes</taxon>
        <taxon>organismal metagenomes</taxon>
    </lineage>
</organism>